<name>A0AAN7URA3_9PEZI</name>
<evidence type="ECO:0000313" key="2">
    <source>
        <dbReference type="Proteomes" id="UP001305414"/>
    </source>
</evidence>
<proteinExistence type="predicted"/>
<dbReference type="AlphaFoldDB" id="A0AAN7URA3"/>
<gene>
    <name evidence="1" type="ORF">RRF57_009852</name>
</gene>
<sequence length="72" mass="8464">MPSTFFLKSPNVEGIYARWAKELRPINIRIIYIEGKRNKVVDALSRTILTSNDYTDEFPEYCHVDQITGEWI</sequence>
<dbReference type="EMBL" id="JAWHQM010000038">
    <property type="protein sequence ID" value="KAK5634138.1"/>
    <property type="molecule type" value="Genomic_DNA"/>
</dbReference>
<reference evidence="1 2" key="1">
    <citation type="submission" date="2023-10" db="EMBL/GenBank/DDBJ databases">
        <title>Draft genome sequence of Xylaria bambusicola isolate GMP-LS, the root and basal stem rot pathogen of sugarcane in Indonesia.</title>
        <authorList>
            <person name="Selvaraj P."/>
            <person name="Muralishankar V."/>
            <person name="Muruganantham S."/>
            <person name="Sp S."/>
            <person name="Haryani S."/>
            <person name="Lau K.J.X."/>
            <person name="Naqvi N.I."/>
        </authorList>
    </citation>
    <scope>NUCLEOTIDE SEQUENCE [LARGE SCALE GENOMIC DNA]</scope>
    <source>
        <strain evidence="1">GMP-LS</strain>
    </source>
</reference>
<keyword evidence="2" id="KW-1185">Reference proteome</keyword>
<accession>A0AAN7URA3</accession>
<dbReference type="Proteomes" id="UP001305414">
    <property type="component" value="Unassembled WGS sequence"/>
</dbReference>
<evidence type="ECO:0000313" key="1">
    <source>
        <dbReference type="EMBL" id="KAK5634138.1"/>
    </source>
</evidence>
<protein>
    <submittedName>
        <fullName evidence="1">Uncharacterized protein</fullName>
    </submittedName>
</protein>
<comment type="caution">
    <text evidence="1">The sequence shown here is derived from an EMBL/GenBank/DDBJ whole genome shotgun (WGS) entry which is preliminary data.</text>
</comment>
<organism evidence="1 2">
    <name type="scientific">Xylaria bambusicola</name>
    <dbReference type="NCBI Taxonomy" id="326684"/>
    <lineage>
        <taxon>Eukaryota</taxon>
        <taxon>Fungi</taxon>
        <taxon>Dikarya</taxon>
        <taxon>Ascomycota</taxon>
        <taxon>Pezizomycotina</taxon>
        <taxon>Sordariomycetes</taxon>
        <taxon>Xylariomycetidae</taxon>
        <taxon>Xylariales</taxon>
        <taxon>Xylariaceae</taxon>
        <taxon>Xylaria</taxon>
    </lineage>
</organism>